<keyword evidence="7" id="KW-1133">Transmembrane helix</keyword>
<evidence type="ECO:0000256" key="2">
    <source>
        <dbReference type="ARBA" id="ARBA00022475"/>
    </source>
</evidence>
<keyword evidence="4 8" id="KW-0808">Transferase</keyword>
<organism evidence="8 9">
    <name type="scientific">Lacibacter luteus</name>
    <dbReference type="NCBI Taxonomy" id="2508719"/>
    <lineage>
        <taxon>Bacteria</taxon>
        <taxon>Pseudomonadati</taxon>
        <taxon>Bacteroidota</taxon>
        <taxon>Chitinophagia</taxon>
        <taxon>Chitinophagales</taxon>
        <taxon>Chitinophagaceae</taxon>
        <taxon>Lacibacter</taxon>
    </lineage>
</organism>
<evidence type="ECO:0000256" key="6">
    <source>
        <dbReference type="ARBA" id="ARBA00023315"/>
    </source>
</evidence>
<name>A0A4Q1CI66_9BACT</name>
<accession>A0A4Q1CI66</accession>
<keyword evidence="2" id="KW-1003">Cell membrane</keyword>
<evidence type="ECO:0000256" key="3">
    <source>
        <dbReference type="ARBA" id="ARBA00022519"/>
    </source>
</evidence>
<evidence type="ECO:0000313" key="9">
    <source>
        <dbReference type="Proteomes" id="UP000290204"/>
    </source>
</evidence>
<dbReference type="GO" id="GO:0005886">
    <property type="term" value="C:plasma membrane"/>
    <property type="evidence" value="ECO:0007669"/>
    <property type="project" value="UniProtKB-SubCell"/>
</dbReference>
<comment type="caution">
    <text evidence="8">The sequence shown here is derived from an EMBL/GenBank/DDBJ whole genome shotgun (WGS) entry which is preliminary data.</text>
</comment>
<reference evidence="8 9" key="1">
    <citation type="submission" date="2019-01" db="EMBL/GenBank/DDBJ databases">
        <title>Lacibacter sp. strain TTM-7.</title>
        <authorList>
            <person name="Chen W.-M."/>
        </authorList>
    </citation>
    <scope>NUCLEOTIDE SEQUENCE [LARGE SCALE GENOMIC DNA]</scope>
    <source>
        <strain evidence="8 9">TTM-7</strain>
    </source>
</reference>
<comment type="subcellular location">
    <subcellularLocation>
        <location evidence="1">Cell inner membrane</location>
    </subcellularLocation>
</comment>
<dbReference type="Proteomes" id="UP000290204">
    <property type="component" value="Unassembled WGS sequence"/>
</dbReference>
<keyword evidence="3" id="KW-0997">Cell inner membrane</keyword>
<keyword evidence="5 7" id="KW-0472">Membrane</keyword>
<evidence type="ECO:0000256" key="1">
    <source>
        <dbReference type="ARBA" id="ARBA00004533"/>
    </source>
</evidence>
<dbReference type="PANTHER" id="PTHR30606">
    <property type="entry name" value="LIPID A BIOSYNTHESIS LAUROYL ACYLTRANSFERASE"/>
    <property type="match status" value="1"/>
</dbReference>
<dbReference type="OrthoDB" id="9801955at2"/>
<proteinExistence type="predicted"/>
<dbReference type="InterPro" id="IPR004960">
    <property type="entry name" value="LipA_acyltrans"/>
</dbReference>
<keyword evidence="6 8" id="KW-0012">Acyltransferase</keyword>
<dbReference type="EMBL" id="SDHW01000003">
    <property type="protein sequence ID" value="RXK59805.1"/>
    <property type="molecule type" value="Genomic_DNA"/>
</dbReference>
<feature type="transmembrane region" description="Helical" evidence="7">
    <location>
        <begin position="20"/>
        <end position="37"/>
    </location>
</feature>
<sequence length="294" mass="35020">MYYILYGFLKLLSLTPLRMLYFLSDFVYTLLFYVFGYRKKVVMNNLMIAFPEKTENERKEIMKQFYHNFCDNFIEMIKLMSWSTEEIKRRFTCNIEVLNDLVGKEQSVQIVSGHYFNWEMANLGLGALSKMPFVVVYMPIRNKVVNRIVYDLRSKTGVILVAATDFQNQVKEHLKKQYALILVGDQNPGNPGKAYWTNFFSKPAPFVRGPEKGARRNNTVVIYADYYKVKRGYYECRFEVVTTDPNSYKEGELTRLIVNKIEHSIRQRPSNYLWSHRRWKHEWNEAYRSKWISS</sequence>
<evidence type="ECO:0000256" key="4">
    <source>
        <dbReference type="ARBA" id="ARBA00022679"/>
    </source>
</evidence>
<dbReference type="GO" id="GO:0016746">
    <property type="term" value="F:acyltransferase activity"/>
    <property type="evidence" value="ECO:0007669"/>
    <property type="project" value="UniProtKB-KW"/>
</dbReference>
<dbReference type="PIRSF" id="PIRSF026649">
    <property type="entry name" value="MsbB"/>
    <property type="match status" value="1"/>
</dbReference>
<keyword evidence="7" id="KW-0812">Transmembrane</keyword>
<protein>
    <submittedName>
        <fullName evidence="8">Lipid A biosynthesis acyltransferase</fullName>
    </submittedName>
</protein>
<gene>
    <name evidence="8" type="ORF">ESA94_12160</name>
</gene>
<evidence type="ECO:0000256" key="7">
    <source>
        <dbReference type="SAM" id="Phobius"/>
    </source>
</evidence>
<dbReference type="PANTHER" id="PTHR30606:SF10">
    <property type="entry name" value="PHOSPHATIDYLINOSITOL MANNOSIDE ACYLTRANSFERASE"/>
    <property type="match status" value="1"/>
</dbReference>
<dbReference type="GO" id="GO:0009247">
    <property type="term" value="P:glycolipid biosynthetic process"/>
    <property type="evidence" value="ECO:0007669"/>
    <property type="project" value="UniProtKB-ARBA"/>
</dbReference>
<dbReference type="AlphaFoldDB" id="A0A4Q1CI66"/>
<keyword evidence="9" id="KW-1185">Reference proteome</keyword>
<evidence type="ECO:0000313" key="8">
    <source>
        <dbReference type="EMBL" id="RXK59805.1"/>
    </source>
</evidence>
<dbReference type="Pfam" id="PF03279">
    <property type="entry name" value="Lip_A_acyltrans"/>
    <property type="match status" value="1"/>
</dbReference>
<dbReference type="CDD" id="cd07984">
    <property type="entry name" value="LPLAT_LABLAT-like"/>
    <property type="match status" value="1"/>
</dbReference>
<evidence type="ECO:0000256" key="5">
    <source>
        <dbReference type="ARBA" id="ARBA00023136"/>
    </source>
</evidence>